<dbReference type="Gene3D" id="3.40.50.10140">
    <property type="entry name" value="Toll/interleukin-1 receptor homology (TIR) domain"/>
    <property type="match status" value="1"/>
</dbReference>
<keyword evidence="6" id="KW-1185">Reference proteome</keyword>
<sequence length="344" mass="40540">MESQFHETKIQLHALKILISLTFHNDGKRLLENNHDFLDHLRVIIESSKLMDFQNIADGILWRLSSKDEKTESKYQYDMMISYAHKDKDICHQIHKSLINDNYRVWIDLERMHGIIMEAIANAIEQSRCVLICMSDTYSHSPYCQSEAQYAFEKRRLLIPLKVQDGFKPQGWLAFTISGRMYVDFIKMDFQTAYQQLRSQFYQNQIDKKNVSSKPAKSYLTEEPKEKEQIIVYSYPKDIHQWSAVHVPNFLLDKHLSQMIPICQEMDGRRLMELYELCSKNSPLMLQTLRCETTELHVLPSSINIYLKFLYEMKKLKPDPTSDNQVVSPSKVCTLIRVMQLVKE</sequence>
<dbReference type="OrthoDB" id="6160824at2759"/>
<comment type="caution">
    <text evidence="3">The sequence shown here is derived from an EMBL/GenBank/DDBJ whole genome shotgun (WGS) entry which is preliminary data.</text>
</comment>
<name>A0A815FXD3_9BILA</name>
<feature type="domain" description="TIR" evidence="1">
    <location>
        <begin position="75"/>
        <end position="215"/>
    </location>
</feature>
<reference evidence="3" key="1">
    <citation type="submission" date="2021-02" db="EMBL/GenBank/DDBJ databases">
        <authorList>
            <person name="Nowell W R."/>
        </authorList>
    </citation>
    <scope>NUCLEOTIDE SEQUENCE</scope>
</reference>
<evidence type="ECO:0000313" key="4">
    <source>
        <dbReference type="EMBL" id="CAF3964343.1"/>
    </source>
</evidence>
<dbReference type="GO" id="GO:0007165">
    <property type="term" value="P:signal transduction"/>
    <property type="evidence" value="ECO:0007669"/>
    <property type="project" value="InterPro"/>
</dbReference>
<dbReference type="PROSITE" id="PS50104">
    <property type="entry name" value="TIR"/>
    <property type="match status" value="1"/>
</dbReference>
<evidence type="ECO:0000259" key="1">
    <source>
        <dbReference type="PROSITE" id="PS50104"/>
    </source>
</evidence>
<dbReference type="Proteomes" id="UP000663829">
    <property type="component" value="Unassembled WGS sequence"/>
</dbReference>
<gene>
    <name evidence="3" type="ORF">GPM918_LOCUS29956</name>
    <name evidence="2" type="ORF">OVA965_LOCUS21772</name>
    <name evidence="5" type="ORF">SRO942_LOCUS30553</name>
    <name evidence="4" type="ORF">TMI583_LOCUS22481</name>
</gene>
<dbReference type="EMBL" id="CAJOBC010053219">
    <property type="protein sequence ID" value="CAF4184748.1"/>
    <property type="molecule type" value="Genomic_DNA"/>
</dbReference>
<dbReference type="InterPro" id="IPR000157">
    <property type="entry name" value="TIR_dom"/>
</dbReference>
<dbReference type="EMBL" id="CAJOBA010032726">
    <property type="protein sequence ID" value="CAF3964343.1"/>
    <property type="molecule type" value="Genomic_DNA"/>
</dbReference>
<protein>
    <recommendedName>
        <fullName evidence="1">TIR domain-containing protein</fullName>
    </recommendedName>
</protein>
<organism evidence="3 6">
    <name type="scientific">Didymodactylos carnosus</name>
    <dbReference type="NCBI Taxonomy" id="1234261"/>
    <lineage>
        <taxon>Eukaryota</taxon>
        <taxon>Metazoa</taxon>
        <taxon>Spiralia</taxon>
        <taxon>Gnathifera</taxon>
        <taxon>Rotifera</taxon>
        <taxon>Eurotatoria</taxon>
        <taxon>Bdelloidea</taxon>
        <taxon>Philodinida</taxon>
        <taxon>Philodinidae</taxon>
        <taxon>Didymodactylos</taxon>
    </lineage>
</organism>
<dbReference type="AlphaFoldDB" id="A0A815FXD3"/>
<dbReference type="PANTHER" id="PTHR46270:SF2">
    <property type="entry name" value="TIR DOMAIN-CONTAINING PROTEIN"/>
    <property type="match status" value="1"/>
</dbReference>
<dbReference type="Proteomes" id="UP000681722">
    <property type="component" value="Unassembled WGS sequence"/>
</dbReference>
<dbReference type="SUPFAM" id="SSF52200">
    <property type="entry name" value="Toll/Interleukin receptor TIR domain"/>
    <property type="match status" value="1"/>
</dbReference>
<dbReference type="Proteomes" id="UP000677228">
    <property type="component" value="Unassembled WGS sequence"/>
</dbReference>
<accession>A0A815FXD3</accession>
<dbReference type="EMBL" id="CAJNOQ010013908">
    <property type="protein sequence ID" value="CAF1331151.1"/>
    <property type="molecule type" value="Genomic_DNA"/>
</dbReference>
<dbReference type="Pfam" id="PF13676">
    <property type="entry name" value="TIR_2"/>
    <property type="match status" value="1"/>
</dbReference>
<dbReference type="EMBL" id="CAJNOK010012040">
    <property type="protein sequence ID" value="CAF1154434.1"/>
    <property type="molecule type" value="Genomic_DNA"/>
</dbReference>
<proteinExistence type="predicted"/>
<dbReference type="InterPro" id="IPR035897">
    <property type="entry name" value="Toll_tir_struct_dom_sf"/>
</dbReference>
<evidence type="ECO:0000313" key="2">
    <source>
        <dbReference type="EMBL" id="CAF1154434.1"/>
    </source>
</evidence>
<evidence type="ECO:0000313" key="5">
    <source>
        <dbReference type="EMBL" id="CAF4184748.1"/>
    </source>
</evidence>
<dbReference type="PANTHER" id="PTHR46270">
    <property type="entry name" value="ARMADILLO-TYPE FOLD-RELATED"/>
    <property type="match status" value="1"/>
</dbReference>
<dbReference type="Proteomes" id="UP000682733">
    <property type="component" value="Unassembled WGS sequence"/>
</dbReference>
<evidence type="ECO:0000313" key="6">
    <source>
        <dbReference type="Proteomes" id="UP000663829"/>
    </source>
</evidence>
<evidence type="ECO:0000313" key="3">
    <source>
        <dbReference type="EMBL" id="CAF1331151.1"/>
    </source>
</evidence>